<dbReference type="InterPro" id="IPR051181">
    <property type="entry name" value="CAF1_poly(A)_ribonucleases"/>
</dbReference>
<sequence>MEVNRFNAPLILDEFRRLVSECDFYAVDQEMTGIACPGAREDYGMDLVEAYAPKRNAATRYSAFQFGVALFTKKQSTASVEEKVEFDIRPFNFLLLKSDKDGEVVLSADAVQFLAQNHMNFQSWLTTGMNFVTASKEETERKKLFPEDTWEEVLTADEKKWVEDMESRILAWYNYSAFQFGVALFTKKQSTASVQEKVEFDVRPFNFLLLKSDKDGEVVLSADAVQFLAQNHMNFQSWLTTGMNFVTASKEETERKKFFPEDTWEEVLTADEKKWVEDMESRILAWYNDDGASQKPLELTDKHLHSNVDVALHYKLQLAQQQSNVWISVSPAFDSGVPSWDRKKTTITKMASLAAVEEVRTKEIARRERVLSERIGFRSFWNALVDSKKPQIGHNYSSDLMFMLNQNDAVLPSSYREFKSNVHRLFPVIFDTKNLAALLPLSTPKDATIAPFKNTSLEPLFKESVARWGREFEFRFPLGFEGYHPKMVANTSGTSGAVAHQGAFDAYMTGVVYAMIVAKLPEGLRLEAENMIAVFGNHLSMNLVDGGRDACVARSAFHVSFSRRKMKRDDVKELLLTDVQAEQVEKAAAAAKAEKGGAKPPAPPVLDFHQTLLDKGDAYAAMNREKSNAIVAIFEPNVLPETIFKRIENSVERQRQQRSVAVAAAATATENDTHSPVAEGTTTPQEEEPLVFVVTPFLEWKAECQASALLSTEPPLKQCRTETSGSV</sequence>
<dbReference type="InterPro" id="IPR036397">
    <property type="entry name" value="RNaseH_sf"/>
</dbReference>
<accession>A0A0S4J225</accession>
<proteinExistence type="inferred from homology"/>
<evidence type="ECO:0000313" key="3">
    <source>
        <dbReference type="EMBL" id="CUG63495.1"/>
    </source>
</evidence>
<dbReference type="InterPro" id="IPR012337">
    <property type="entry name" value="RNaseH-like_sf"/>
</dbReference>
<dbReference type="PANTHER" id="PTHR15092:SF22">
    <property type="entry name" value="POLY(A)-SPECIFIC RIBONUCLEASE PNLDC1"/>
    <property type="match status" value="1"/>
</dbReference>
<organism evidence="3 4">
    <name type="scientific">Bodo saltans</name>
    <name type="common">Flagellated protozoan</name>
    <dbReference type="NCBI Taxonomy" id="75058"/>
    <lineage>
        <taxon>Eukaryota</taxon>
        <taxon>Discoba</taxon>
        <taxon>Euglenozoa</taxon>
        <taxon>Kinetoplastea</taxon>
        <taxon>Metakinetoplastina</taxon>
        <taxon>Eubodonida</taxon>
        <taxon>Bodonidae</taxon>
        <taxon>Bodo</taxon>
    </lineage>
</organism>
<name>A0A0S4J225_BODSA</name>
<evidence type="ECO:0000313" key="4">
    <source>
        <dbReference type="Proteomes" id="UP000051952"/>
    </source>
</evidence>
<dbReference type="OrthoDB" id="414075at2759"/>
<dbReference type="Proteomes" id="UP000051952">
    <property type="component" value="Unassembled WGS sequence"/>
</dbReference>
<dbReference type="GO" id="GO:0003723">
    <property type="term" value="F:RNA binding"/>
    <property type="evidence" value="ECO:0007669"/>
    <property type="project" value="TreeGrafter"/>
</dbReference>
<dbReference type="Gene3D" id="3.30.420.10">
    <property type="entry name" value="Ribonuclease H-like superfamily/Ribonuclease H"/>
    <property type="match status" value="3"/>
</dbReference>
<reference evidence="4" key="1">
    <citation type="submission" date="2015-09" db="EMBL/GenBank/DDBJ databases">
        <authorList>
            <consortium name="Pathogen Informatics"/>
        </authorList>
    </citation>
    <scope>NUCLEOTIDE SEQUENCE [LARGE SCALE GENOMIC DNA]</scope>
    <source>
        <strain evidence="4">Lake Konstanz</strain>
    </source>
</reference>
<dbReference type="GO" id="GO:0000175">
    <property type="term" value="F:3'-5'-RNA exonuclease activity"/>
    <property type="evidence" value="ECO:0007669"/>
    <property type="project" value="TreeGrafter"/>
</dbReference>
<gene>
    <name evidence="3" type="ORF">BSAL_82325</name>
</gene>
<dbReference type="SUPFAM" id="SSF53098">
    <property type="entry name" value="Ribonuclease H-like"/>
    <property type="match status" value="2"/>
</dbReference>
<protein>
    <submittedName>
        <fullName evidence="3">Uncharacterized protein</fullName>
    </submittedName>
</protein>
<evidence type="ECO:0000256" key="1">
    <source>
        <dbReference type="ARBA" id="ARBA00008372"/>
    </source>
</evidence>
<dbReference type="InterPro" id="IPR006941">
    <property type="entry name" value="RNase_CAF1"/>
</dbReference>
<dbReference type="EMBL" id="CYKH01000905">
    <property type="protein sequence ID" value="CUG63495.1"/>
    <property type="molecule type" value="Genomic_DNA"/>
</dbReference>
<dbReference type="PANTHER" id="PTHR15092">
    <property type="entry name" value="POLY A -SPECIFIC RIBONUCLEASE/TARGET OF EGR1, MEMBER 1"/>
    <property type="match status" value="1"/>
</dbReference>
<dbReference type="AlphaFoldDB" id="A0A0S4J225"/>
<feature type="region of interest" description="Disordered" evidence="2">
    <location>
        <begin position="664"/>
        <end position="686"/>
    </location>
</feature>
<evidence type="ECO:0000256" key="2">
    <source>
        <dbReference type="SAM" id="MobiDB-lite"/>
    </source>
</evidence>
<dbReference type="Pfam" id="PF04857">
    <property type="entry name" value="CAF1"/>
    <property type="match status" value="2"/>
</dbReference>
<dbReference type="VEuPathDB" id="TriTrypDB:BSAL_82325"/>
<keyword evidence="4" id="KW-1185">Reference proteome</keyword>
<dbReference type="OMA" id="HCVGWVL"/>
<comment type="similarity">
    <text evidence="1">Belongs to the CAF1 family.</text>
</comment>